<dbReference type="Proteomes" id="UP000677244">
    <property type="component" value="Unassembled WGS sequence"/>
</dbReference>
<evidence type="ECO:0000313" key="2">
    <source>
        <dbReference type="Proteomes" id="UP000677244"/>
    </source>
</evidence>
<proteinExistence type="predicted"/>
<evidence type="ECO:0000313" key="1">
    <source>
        <dbReference type="EMBL" id="MBO9203100.1"/>
    </source>
</evidence>
<accession>A0ABS3YYV3</accession>
<gene>
    <name evidence="1" type="ORF">J7I42_22610</name>
</gene>
<dbReference type="EMBL" id="JAGHKO010000005">
    <property type="protein sequence ID" value="MBO9203100.1"/>
    <property type="molecule type" value="Genomic_DNA"/>
</dbReference>
<comment type="caution">
    <text evidence="1">The sequence shown here is derived from an EMBL/GenBank/DDBJ whole genome shotgun (WGS) entry which is preliminary data.</text>
</comment>
<dbReference type="RefSeq" id="WP_209141153.1">
    <property type="nucleotide sequence ID" value="NZ_JAGHKO010000005.1"/>
</dbReference>
<organism evidence="1 2">
    <name type="scientific">Niastella soli</name>
    <dbReference type="NCBI Taxonomy" id="2821487"/>
    <lineage>
        <taxon>Bacteria</taxon>
        <taxon>Pseudomonadati</taxon>
        <taxon>Bacteroidota</taxon>
        <taxon>Chitinophagia</taxon>
        <taxon>Chitinophagales</taxon>
        <taxon>Chitinophagaceae</taxon>
        <taxon>Niastella</taxon>
    </lineage>
</organism>
<keyword evidence="2" id="KW-1185">Reference proteome</keyword>
<sequence length="47" mass="5548">MEKLNCEQAKRLDLVDYLTFLGHHPQKVSNGDYWFLSPLRDERTGIL</sequence>
<protein>
    <submittedName>
        <fullName evidence="1">Uncharacterized protein</fullName>
    </submittedName>
</protein>
<reference evidence="1 2" key="1">
    <citation type="submission" date="2021-03" db="EMBL/GenBank/DDBJ databases">
        <title>Assistant Professor.</title>
        <authorList>
            <person name="Huq M.A."/>
        </authorList>
    </citation>
    <scope>NUCLEOTIDE SEQUENCE [LARGE SCALE GENOMIC DNA]</scope>
    <source>
        <strain evidence="1 2">MAH-29</strain>
    </source>
</reference>
<name>A0ABS3YYV3_9BACT</name>